<evidence type="ECO:0000313" key="1">
    <source>
        <dbReference type="EMBL" id="CAG8532864.1"/>
    </source>
</evidence>
<keyword evidence="2" id="KW-1185">Reference proteome</keyword>
<evidence type="ECO:0000313" key="2">
    <source>
        <dbReference type="Proteomes" id="UP000789702"/>
    </source>
</evidence>
<organism evidence="1 2">
    <name type="scientific">Dentiscutata heterogama</name>
    <dbReference type="NCBI Taxonomy" id="1316150"/>
    <lineage>
        <taxon>Eukaryota</taxon>
        <taxon>Fungi</taxon>
        <taxon>Fungi incertae sedis</taxon>
        <taxon>Mucoromycota</taxon>
        <taxon>Glomeromycotina</taxon>
        <taxon>Glomeromycetes</taxon>
        <taxon>Diversisporales</taxon>
        <taxon>Gigasporaceae</taxon>
        <taxon>Dentiscutata</taxon>
    </lineage>
</organism>
<gene>
    <name evidence="1" type="ORF">DHETER_LOCUS4446</name>
</gene>
<dbReference type="EMBL" id="CAJVPU010004428">
    <property type="protein sequence ID" value="CAG8532864.1"/>
    <property type="molecule type" value="Genomic_DNA"/>
</dbReference>
<dbReference type="Proteomes" id="UP000789702">
    <property type="component" value="Unassembled WGS sequence"/>
</dbReference>
<name>A0ACA9LJD5_9GLOM</name>
<reference evidence="1" key="1">
    <citation type="submission" date="2021-06" db="EMBL/GenBank/DDBJ databases">
        <authorList>
            <person name="Kallberg Y."/>
            <person name="Tangrot J."/>
            <person name="Rosling A."/>
        </authorList>
    </citation>
    <scope>NUCLEOTIDE SEQUENCE</scope>
    <source>
        <strain evidence="1">IL203A</strain>
    </source>
</reference>
<sequence>MDLRFGLIPCYPGLKVFSSGLADLALFMASEYKHMMKIMPFVLEGLIEEKKNESLIRMFINWNKMYHQSRQYKFTQSDLLQFEKSIQIWAKKFIDILGPFTKRECRFSKFHHWIHHTIETIKEYGNLNGLSAETYESLHKQYIKVPYRMSNKRNIDIQILQKVTQTLTLKNIYRHILLQNGRSKPKEDIGKFGKKYFTIPQHLLKSLIDIYKHDEECTFEILDGLCHLVPAMNDYFDLMSVFEEDIKKSEIIFILYESFTLTNKEQIRATNNYYNMPMFSNIAVYMDSEQKEFETFNGYCFAKLTNIYNLIPVESINNLVHIVPQFDTTNSYYVNIFLWIVNTPLIDHMTSEATNPLKDKLSGQKRNESTTFSAM</sequence>
<accession>A0ACA9LJD5</accession>
<protein>
    <submittedName>
        <fullName evidence="1">31_t:CDS:1</fullName>
    </submittedName>
</protein>
<comment type="caution">
    <text evidence="1">The sequence shown here is derived from an EMBL/GenBank/DDBJ whole genome shotgun (WGS) entry which is preliminary data.</text>
</comment>
<proteinExistence type="predicted"/>